<dbReference type="InterPro" id="IPR029063">
    <property type="entry name" value="SAM-dependent_MTases_sf"/>
</dbReference>
<comment type="caution">
    <text evidence="8">The sequence shown here is derived from an EMBL/GenBank/DDBJ whole genome shotgun (WGS) entry which is preliminary data.</text>
</comment>
<dbReference type="NCBIfam" id="TIGR03534">
    <property type="entry name" value="RF_mod_PrmC"/>
    <property type="match status" value="1"/>
</dbReference>
<dbReference type="Gene3D" id="1.10.8.10">
    <property type="entry name" value="DNA helicase RuvA subunit, C-terminal domain"/>
    <property type="match status" value="1"/>
</dbReference>
<dbReference type="PANTHER" id="PTHR18895">
    <property type="entry name" value="HEMK METHYLTRANSFERASE"/>
    <property type="match status" value="1"/>
</dbReference>
<dbReference type="NCBIfam" id="TIGR00536">
    <property type="entry name" value="hemK_fam"/>
    <property type="match status" value="1"/>
</dbReference>
<accession>A0ABS4D7Q9</accession>
<evidence type="ECO:0000256" key="2">
    <source>
        <dbReference type="ARBA" id="ARBA00022679"/>
    </source>
</evidence>
<protein>
    <recommendedName>
        <fullName evidence="5">Release factor glutamine methyltransferase</fullName>
        <shortName evidence="5">RF MTase</shortName>
        <ecNumber evidence="5">2.1.1.297</ecNumber>
    </recommendedName>
    <alternativeName>
        <fullName evidence="5">N5-glutamine methyltransferase PrmC</fullName>
    </alternativeName>
    <alternativeName>
        <fullName evidence="5">Protein-(glutamine-N5) MTase PrmC</fullName>
    </alternativeName>
    <alternativeName>
        <fullName evidence="5">Protein-glutamine N-methyltransferase PrmC</fullName>
    </alternativeName>
</protein>
<comment type="caution">
    <text evidence="5">Lacks conserved residue(s) required for the propagation of feature annotation.</text>
</comment>
<name>A0ABS4D7Q9_9CHLR</name>
<feature type="binding site" evidence="5">
    <location>
        <begin position="188"/>
        <end position="191"/>
    </location>
    <ligand>
        <name>substrate</name>
    </ligand>
</feature>
<evidence type="ECO:0000256" key="4">
    <source>
        <dbReference type="ARBA" id="ARBA00048391"/>
    </source>
</evidence>
<keyword evidence="3 5" id="KW-0949">S-adenosyl-L-methionine</keyword>
<dbReference type="SUPFAM" id="SSF53335">
    <property type="entry name" value="S-adenosyl-L-methionine-dependent methyltransferases"/>
    <property type="match status" value="1"/>
</dbReference>
<dbReference type="InterPro" id="IPR050320">
    <property type="entry name" value="N5-glutamine_MTase"/>
</dbReference>
<dbReference type="PANTHER" id="PTHR18895:SF74">
    <property type="entry name" value="MTRF1L RELEASE FACTOR GLUTAMINE METHYLTRANSFERASE"/>
    <property type="match status" value="1"/>
</dbReference>
<feature type="binding site" evidence="5">
    <location>
        <begin position="122"/>
        <end position="126"/>
    </location>
    <ligand>
        <name>S-adenosyl-L-methionine</name>
        <dbReference type="ChEBI" id="CHEBI:59789"/>
    </ligand>
</feature>
<organism evidence="8 9">
    <name type="scientific">Candidatus Chloroploca mongolica</name>
    <dbReference type="NCBI Taxonomy" id="2528176"/>
    <lineage>
        <taxon>Bacteria</taxon>
        <taxon>Bacillati</taxon>
        <taxon>Chloroflexota</taxon>
        <taxon>Chloroflexia</taxon>
        <taxon>Chloroflexales</taxon>
        <taxon>Chloroflexineae</taxon>
        <taxon>Oscillochloridaceae</taxon>
        <taxon>Candidatus Chloroploca</taxon>
    </lineage>
</organism>
<feature type="binding site" evidence="5">
    <location>
        <position position="145"/>
    </location>
    <ligand>
        <name>S-adenosyl-L-methionine</name>
        <dbReference type="ChEBI" id="CHEBI:59789"/>
    </ligand>
</feature>
<evidence type="ECO:0000313" key="8">
    <source>
        <dbReference type="EMBL" id="MBP1465481.1"/>
    </source>
</evidence>
<keyword evidence="2 5" id="KW-0808">Transferase</keyword>
<dbReference type="Proteomes" id="UP001193081">
    <property type="component" value="Unassembled WGS sequence"/>
</dbReference>
<dbReference type="Pfam" id="PF17827">
    <property type="entry name" value="PrmC_N"/>
    <property type="match status" value="1"/>
</dbReference>
<comment type="catalytic activity">
    <reaction evidence="4 5">
        <text>L-glutaminyl-[peptide chain release factor] + S-adenosyl-L-methionine = N(5)-methyl-L-glutaminyl-[peptide chain release factor] + S-adenosyl-L-homocysteine + H(+)</text>
        <dbReference type="Rhea" id="RHEA:42896"/>
        <dbReference type="Rhea" id="RHEA-COMP:10271"/>
        <dbReference type="Rhea" id="RHEA-COMP:10272"/>
        <dbReference type="ChEBI" id="CHEBI:15378"/>
        <dbReference type="ChEBI" id="CHEBI:30011"/>
        <dbReference type="ChEBI" id="CHEBI:57856"/>
        <dbReference type="ChEBI" id="CHEBI:59789"/>
        <dbReference type="ChEBI" id="CHEBI:61891"/>
        <dbReference type="EC" id="2.1.1.297"/>
    </reaction>
</comment>
<sequence length="282" mass="30692">MTVLSLLRQAQHQLEPVSPTARLDAQILLAHVLAWPRAQLLAERDYEPTPAECAAFASLVAQRATQIPVAYLVGHKEFYGIDLFVNEHTLVPRPETELLVELALTEARRRHRATPLTIADIGTGGGAIALALAQHVPDALIYATDVSAEALTIAARNVREYQLSERIILLQGDLLEPLPTPVDLLVSNPPYTILAEVDANVRAHEPHLALDGGGTDGADVYRRLLAAAPPYLRPNGAILLEIGSWQGQIVSDLIRNAFPQASLSLHRDLASHERVICATLEQ</sequence>
<keyword evidence="9" id="KW-1185">Reference proteome</keyword>
<comment type="function">
    <text evidence="5">Methylates the class 1 translation termination release factors RF1/PrfA and RF2/PrfB on the glutamine residue of the universally conserved GGQ motif.</text>
</comment>
<evidence type="ECO:0000256" key="5">
    <source>
        <dbReference type="HAMAP-Rule" id="MF_02126"/>
    </source>
</evidence>
<dbReference type="InterPro" id="IPR002052">
    <property type="entry name" value="DNA_methylase_N6_adenine_CS"/>
</dbReference>
<dbReference type="PROSITE" id="PS00092">
    <property type="entry name" value="N6_MTASE"/>
    <property type="match status" value="1"/>
</dbReference>
<dbReference type="GO" id="GO:0102559">
    <property type="term" value="F:peptide chain release factor N(5)-glutamine methyltransferase activity"/>
    <property type="evidence" value="ECO:0007669"/>
    <property type="project" value="UniProtKB-EC"/>
</dbReference>
<feature type="binding site" evidence="5">
    <location>
        <position position="188"/>
    </location>
    <ligand>
        <name>S-adenosyl-L-methionine</name>
        <dbReference type="ChEBI" id="CHEBI:59789"/>
    </ligand>
</feature>
<dbReference type="InterPro" id="IPR007848">
    <property type="entry name" value="Small_mtfrase_dom"/>
</dbReference>
<dbReference type="RefSeq" id="WP_135477574.1">
    <property type="nucleotide sequence ID" value="NZ_SIJK02000009.1"/>
</dbReference>
<evidence type="ECO:0000313" key="9">
    <source>
        <dbReference type="Proteomes" id="UP001193081"/>
    </source>
</evidence>
<proteinExistence type="inferred from homology"/>
<reference evidence="8 9" key="1">
    <citation type="submission" date="2021-03" db="EMBL/GenBank/DDBJ databases">
        <authorList>
            <person name="Grouzdev D.S."/>
        </authorList>
    </citation>
    <scope>NUCLEOTIDE SEQUENCE [LARGE SCALE GENOMIC DNA]</scope>
    <source>
        <strain evidence="8 9">M50-1</strain>
    </source>
</reference>
<dbReference type="EMBL" id="SIJK02000009">
    <property type="protein sequence ID" value="MBP1465481.1"/>
    <property type="molecule type" value="Genomic_DNA"/>
</dbReference>
<dbReference type="InterPro" id="IPR040758">
    <property type="entry name" value="PrmC_N"/>
</dbReference>
<dbReference type="InterPro" id="IPR004556">
    <property type="entry name" value="HemK-like"/>
</dbReference>
<evidence type="ECO:0000259" key="6">
    <source>
        <dbReference type="Pfam" id="PF05175"/>
    </source>
</evidence>
<dbReference type="InterPro" id="IPR019874">
    <property type="entry name" value="RF_methyltr_PrmC"/>
</dbReference>
<comment type="similarity">
    <text evidence="5">Belongs to the protein N5-glutamine methyltransferase family. PrmC subfamily.</text>
</comment>
<evidence type="ECO:0000256" key="1">
    <source>
        <dbReference type="ARBA" id="ARBA00022603"/>
    </source>
</evidence>
<evidence type="ECO:0000256" key="3">
    <source>
        <dbReference type="ARBA" id="ARBA00022691"/>
    </source>
</evidence>
<dbReference type="GO" id="GO:0032259">
    <property type="term" value="P:methylation"/>
    <property type="evidence" value="ECO:0007669"/>
    <property type="project" value="UniProtKB-KW"/>
</dbReference>
<dbReference type="CDD" id="cd02440">
    <property type="entry name" value="AdoMet_MTases"/>
    <property type="match status" value="1"/>
</dbReference>
<dbReference type="EC" id="2.1.1.297" evidence="5"/>
<feature type="domain" description="Release factor glutamine methyltransferase N-terminal" evidence="7">
    <location>
        <begin position="6"/>
        <end position="74"/>
    </location>
</feature>
<feature type="domain" description="Methyltransferase small" evidence="6">
    <location>
        <begin position="117"/>
        <end position="200"/>
    </location>
</feature>
<dbReference type="HAMAP" id="MF_02126">
    <property type="entry name" value="RF_methyltr_PrmC"/>
    <property type="match status" value="1"/>
</dbReference>
<gene>
    <name evidence="5 8" type="primary">prmC</name>
    <name evidence="8" type="ORF">EYB53_007160</name>
</gene>
<evidence type="ECO:0000259" key="7">
    <source>
        <dbReference type="Pfam" id="PF17827"/>
    </source>
</evidence>
<dbReference type="Gene3D" id="3.40.50.150">
    <property type="entry name" value="Vaccinia Virus protein VP39"/>
    <property type="match status" value="1"/>
</dbReference>
<dbReference type="Pfam" id="PF05175">
    <property type="entry name" value="MTS"/>
    <property type="match status" value="1"/>
</dbReference>
<keyword evidence="1 5" id="KW-0489">Methyltransferase</keyword>